<keyword evidence="4" id="KW-1185">Reference proteome</keyword>
<accession>A0A200QH82</accession>
<dbReference type="OMA" id="CNGREQE"/>
<dbReference type="InterPro" id="IPR046960">
    <property type="entry name" value="PPR_At4g14850-like_plant"/>
</dbReference>
<dbReference type="GO" id="GO:0003723">
    <property type="term" value="F:RNA binding"/>
    <property type="evidence" value="ECO:0007669"/>
    <property type="project" value="InterPro"/>
</dbReference>
<dbReference type="InterPro" id="IPR046848">
    <property type="entry name" value="E_motif"/>
</dbReference>
<evidence type="ECO:0000256" key="2">
    <source>
        <dbReference type="PROSITE-ProRule" id="PRU00708"/>
    </source>
</evidence>
<dbReference type="InterPro" id="IPR011990">
    <property type="entry name" value="TPR-like_helical_dom_sf"/>
</dbReference>
<dbReference type="FunFam" id="1.25.40.10:FF:000090">
    <property type="entry name" value="Pentatricopeptide repeat-containing protein, chloroplastic"/>
    <property type="match status" value="1"/>
</dbReference>
<reference evidence="3 4" key="1">
    <citation type="journal article" date="2017" name="Mol. Plant">
        <title>The Genome of Medicinal Plant Macleaya cordata Provides New Insights into Benzylisoquinoline Alkaloids Metabolism.</title>
        <authorList>
            <person name="Liu X."/>
            <person name="Liu Y."/>
            <person name="Huang P."/>
            <person name="Ma Y."/>
            <person name="Qing Z."/>
            <person name="Tang Q."/>
            <person name="Cao H."/>
            <person name="Cheng P."/>
            <person name="Zheng Y."/>
            <person name="Yuan Z."/>
            <person name="Zhou Y."/>
            <person name="Liu J."/>
            <person name="Tang Z."/>
            <person name="Zhuo Y."/>
            <person name="Zhang Y."/>
            <person name="Yu L."/>
            <person name="Huang J."/>
            <person name="Yang P."/>
            <person name="Peng Q."/>
            <person name="Zhang J."/>
            <person name="Jiang W."/>
            <person name="Zhang Z."/>
            <person name="Lin K."/>
            <person name="Ro D.K."/>
            <person name="Chen X."/>
            <person name="Xiong X."/>
            <person name="Shang Y."/>
            <person name="Huang S."/>
            <person name="Zeng J."/>
        </authorList>
    </citation>
    <scope>NUCLEOTIDE SEQUENCE [LARGE SCALE GENOMIC DNA]</scope>
    <source>
        <strain evidence="4">cv. BLH2017</strain>
        <tissue evidence="3">Root</tissue>
    </source>
</reference>
<organism evidence="3 4">
    <name type="scientific">Macleaya cordata</name>
    <name type="common">Five-seeded plume-poppy</name>
    <name type="synonym">Bocconia cordata</name>
    <dbReference type="NCBI Taxonomy" id="56857"/>
    <lineage>
        <taxon>Eukaryota</taxon>
        <taxon>Viridiplantae</taxon>
        <taxon>Streptophyta</taxon>
        <taxon>Embryophyta</taxon>
        <taxon>Tracheophyta</taxon>
        <taxon>Spermatophyta</taxon>
        <taxon>Magnoliopsida</taxon>
        <taxon>Ranunculales</taxon>
        <taxon>Papaveraceae</taxon>
        <taxon>Papaveroideae</taxon>
        <taxon>Macleaya</taxon>
    </lineage>
</organism>
<comment type="caution">
    <text evidence="3">The sequence shown here is derived from an EMBL/GenBank/DDBJ whole genome shotgun (WGS) entry which is preliminary data.</text>
</comment>
<dbReference type="NCBIfam" id="TIGR00756">
    <property type="entry name" value="PPR"/>
    <property type="match status" value="2"/>
</dbReference>
<gene>
    <name evidence="3" type="ORF">BVC80_9101g316</name>
</gene>
<dbReference type="PROSITE" id="PS51375">
    <property type="entry name" value="PPR"/>
    <property type="match status" value="1"/>
</dbReference>
<keyword evidence="1" id="KW-0677">Repeat</keyword>
<sequence>MMAHEDVTASLVRPNEATLVTGLSSCANLDGGGGLYQGRQIHGYIVKSGIELTVFLGTALISMYGKTGCLENAFQFFDGMMVKEVCTWNAMISSLACNGREQEALMMFEKMRTEGFRPNEITFVAVLSACARAKLLELGLNWFQAMSCDFGVVPRMEHYGCVVDLLGRAGLLEEAEEFIRRMPFEPDATVLGALLGGCKIHGAIELAEDVGRMLLKLQPQHCGRYVVLSNIFAQAGKWADAAELRKAMVEGGIRKVPAHSWLESV</sequence>
<dbReference type="InterPro" id="IPR002885">
    <property type="entry name" value="PPR_rpt"/>
</dbReference>
<evidence type="ECO:0000313" key="4">
    <source>
        <dbReference type="Proteomes" id="UP000195402"/>
    </source>
</evidence>
<dbReference type="OrthoDB" id="185373at2759"/>
<dbReference type="Proteomes" id="UP000195402">
    <property type="component" value="Unassembled WGS sequence"/>
</dbReference>
<dbReference type="GO" id="GO:0009451">
    <property type="term" value="P:RNA modification"/>
    <property type="evidence" value="ECO:0007669"/>
    <property type="project" value="InterPro"/>
</dbReference>
<proteinExistence type="predicted"/>
<dbReference type="Pfam" id="PF20431">
    <property type="entry name" value="E_motif"/>
    <property type="match status" value="1"/>
</dbReference>
<evidence type="ECO:0000256" key="1">
    <source>
        <dbReference type="ARBA" id="ARBA00022737"/>
    </source>
</evidence>
<dbReference type="FunCoup" id="A0A200QH82">
    <property type="interactions" value="515"/>
</dbReference>
<feature type="repeat" description="PPR" evidence="2">
    <location>
        <begin position="84"/>
        <end position="118"/>
    </location>
</feature>
<dbReference type="PANTHER" id="PTHR47926">
    <property type="entry name" value="PENTATRICOPEPTIDE REPEAT-CONTAINING PROTEIN"/>
    <property type="match status" value="1"/>
</dbReference>
<evidence type="ECO:0000313" key="3">
    <source>
        <dbReference type="EMBL" id="OVA09771.1"/>
    </source>
</evidence>
<protein>
    <submittedName>
        <fullName evidence="3">Pentatricopeptide repeat</fullName>
    </submittedName>
</protein>
<name>A0A200QH82_MACCD</name>
<dbReference type="AlphaFoldDB" id="A0A200QH82"/>
<dbReference type="Pfam" id="PF13041">
    <property type="entry name" value="PPR_2"/>
    <property type="match status" value="1"/>
</dbReference>
<dbReference type="Pfam" id="PF01535">
    <property type="entry name" value="PPR"/>
    <property type="match status" value="2"/>
</dbReference>
<dbReference type="InParanoid" id="A0A200QH82"/>
<dbReference type="PANTHER" id="PTHR47926:SF348">
    <property type="entry name" value="PENTATRICOPEPTIDE REPEAT-CONTAINING PROTEIN"/>
    <property type="match status" value="1"/>
</dbReference>
<dbReference type="EMBL" id="MVGT01002051">
    <property type="protein sequence ID" value="OVA09771.1"/>
    <property type="molecule type" value="Genomic_DNA"/>
</dbReference>
<dbReference type="Gene3D" id="1.25.40.10">
    <property type="entry name" value="Tetratricopeptide repeat domain"/>
    <property type="match status" value="2"/>
</dbReference>